<keyword evidence="4" id="KW-0479">Metal-binding</keyword>
<organism evidence="7 8">
    <name type="scientific">Roseisolibacter agri</name>
    <dbReference type="NCBI Taxonomy" id="2014610"/>
    <lineage>
        <taxon>Bacteria</taxon>
        <taxon>Pseudomonadati</taxon>
        <taxon>Gemmatimonadota</taxon>
        <taxon>Gemmatimonadia</taxon>
        <taxon>Gemmatimonadales</taxon>
        <taxon>Gemmatimonadaceae</taxon>
        <taxon>Roseisolibacter</taxon>
    </lineage>
</organism>
<dbReference type="Gene3D" id="1.10.490.10">
    <property type="entry name" value="Globins"/>
    <property type="match status" value="1"/>
</dbReference>
<dbReference type="GO" id="GO:0046872">
    <property type="term" value="F:metal ion binding"/>
    <property type="evidence" value="ECO:0007669"/>
    <property type="project" value="UniProtKB-KW"/>
</dbReference>
<evidence type="ECO:0000256" key="2">
    <source>
        <dbReference type="ARBA" id="ARBA00022448"/>
    </source>
</evidence>
<dbReference type="InterPro" id="IPR044203">
    <property type="entry name" value="GlbO/GLB3-like"/>
</dbReference>
<dbReference type="SUPFAM" id="SSF46458">
    <property type="entry name" value="Globin-like"/>
    <property type="match status" value="1"/>
</dbReference>
<dbReference type="PANTHER" id="PTHR47366">
    <property type="entry name" value="TWO-ON-TWO HEMOGLOBIN-3"/>
    <property type="match status" value="1"/>
</dbReference>
<keyword evidence="5" id="KW-0408">Iron</keyword>
<dbReference type="GO" id="GO:0020037">
    <property type="term" value="F:heme binding"/>
    <property type="evidence" value="ECO:0007669"/>
    <property type="project" value="InterPro"/>
</dbReference>
<dbReference type="InterPro" id="IPR012292">
    <property type="entry name" value="Globin/Proto"/>
</dbReference>
<evidence type="ECO:0000256" key="5">
    <source>
        <dbReference type="ARBA" id="ARBA00023004"/>
    </source>
</evidence>
<dbReference type="AlphaFoldDB" id="A0AA37QC04"/>
<keyword evidence="3" id="KW-0349">Heme</keyword>
<evidence type="ECO:0000256" key="4">
    <source>
        <dbReference type="ARBA" id="ARBA00022723"/>
    </source>
</evidence>
<dbReference type="CDD" id="cd14773">
    <property type="entry name" value="TrHb2_PhHbO-like_O"/>
    <property type="match status" value="1"/>
</dbReference>
<comment type="cofactor">
    <cofactor evidence="1">
        <name>heme</name>
        <dbReference type="ChEBI" id="CHEBI:30413"/>
    </cofactor>
</comment>
<dbReference type="PANTHER" id="PTHR47366:SF1">
    <property type="entry name" value="TWO-ON-TWO HEMOGLOBIN-3"/>
    <property type="match status" value="1"/>
</dbReference>
<comment type="similarity">
    <text evidence="6">Belongs to the truncated hemoglobin family. Group II subfamily.</text>
</comment>
<dbReference type="PROSITE" id="PS01213">
    <property type="entry name" value="GLOBIN_FAM_2"/>
    <property type="match status" value="1"/>
</dbReference>
<dbReference type="InterPro" id="IPR001486">
    <property type="entry name" value="Hemoglobin_trunc"/>
</dbReference>
<dbReference type="GO" id="GO:0005344">
    <property type="term" value="F:oxygen carrier activity"/>
    <property type="evidence" value="ECO:0007669"/>
    <property type="project" value="InterPro"/>
</dbReference>
<protein>
    <submittedName>
        <fullName evidence="7">Globin</fullName>
    </submittedName>
</protein>
<keyword evidence="2" id="KW-0813">Transport</keyword>
<dbReference type="InterPro" id="IPR019795">
    <property type="entry name" value="Globin_bac-like_CS"/>
</dbReference>
<dbReference type="Proteomes" id="UP001161325">
    <property type="component" value="Unassembled WGS sequence"/>
</dbReference>
<gene>
    <name evidence="7" type="ORF">rosag_50650</name>
</gene>
<evidence type="ECO:0000256" key="6">
    <source>
        <dbReference type="ARBA" id="ARBA00034496"/>
    </source>
</evidence>
<dbReference type="EMBL" id="BRXS01000012">
    <property type="protein sequence ID" value="GLC28552.1"/>
    <property type="molecule type" value="Genomic_DNA"/>
</dbReference>
<proteinExistence type="inferred from homology"/>
<dbReference type="Pfam" id="PF01152">
    <property type="entry name" value="Bac_globin"/>
    <property type="match status" value="1"/>
</dbReference>
<dbReference type="RefSeq" id="WP_284352948.1">
    <property type="nucleotide sequence ID" value="NZ_BRXS01000012.1"/>
</dbReference>
<keyword evidence="8" id="KW-1185">Reference proteome</keyword>
<accession>A0AA37QC04</accession>
<reference evidence="7" key="1">
    <citation type="submission" date="2022-08" db="EMBL/GenBank/DDBJ databases">
        <title>Draft genome sequencing of Roseisolibacter agri AW1220.</title>
        <authorList>
            <person name="Tobiishi Y."/>
            <person name="Tonouchi A."/>
        </authorList>
    </citation>
    <scope>NUCLEOTIDE SEQUENCE</scope>
    <source>
        <strain evidence="7">AW1220</strain>
    </source>
</reference>
<evidence type="ECO:0000256" key="3">
    <source>
        <dbReference type="ARBA" id="ARBA00022617"/>
    </source>
</evidence>
<comment type="caution">
    <text evidence="7">The sequence shown here is derived from an EMBL/GenBank/DDBJ whole genome shotgun (WGS) entry which is preliminary data.</text>
</comment>
<name>A0AA37QC04_9BACT</name>
<dbReference type="GO" id="GO:0019825">
    <property type="term" value="F:oxygen binding"/>
    <property type="evidence" value="ECO:0007669"/>
    <property type="project" value="InterPro"/>
</dbReference>
<dbReference type="InterPro" id="IPR009050">
    <property type="entry name" value="Globin-like_sf"/>
</dbReference>
<evidence type="ECO:0000313" key="8">
    <source>
        <dbReference type="Proteomes" id="UP001161325"/>
    </source>
</evidence>
<evidence type="ECO:0000256" key="1">
    <source>
        <dbReference type="ARBA" id="ARBA00001971"/>
    </source>
</evidence>
<sequence>MSSPTPSPTPAPTPYEQLGGDAGIRRLVDRFYDLMDTAPEARTVRALHAASLKASREKLYLFLTGWTGGPPVYVEQHGHPRLRMRHFPFRIAERERDEWLWCMDRALDEQEMPDALRTMLREKLHALADHMRNHPG</sequence>
<evidence type="ECO:0000313" key="7">
    <source>
        <dbReference type="EMBL" id="GLC28552.1"/>
    </source>
</evidence>